<proteinExistence type="predicted"/>
<evidence type="ECO:0000256" key="3">
    <source>
        <dbReference type="ARBA" id="ARBA00022692"/>
    </source>
</evidence>
<keyword evidence="10" id="KW-1185">Reference proteome</keyword>
<dbReference type="PANTHER" id="PTHR11537:SF252">
    <property type="entry name" value="POTASSIUM VOLTAGE-GATED CHANNEL PROTEIN SHAW"/>
    <property type="match status" value="1"/>
</dbReference>
<evidence type="ECO:0000256" key="4">
    <source>
        <dbReference type="ARBA" id="ARBA00022989"/>
    </source>
</evidence>
<dbReference type="GO" id="GO:0001508">
    <property type="term" value="P:action potential"/>
    <property type="evidence" value="ECO:0007669"/>
    <property type="project" value="TreeGrafter"/>
</dbReference>
<evidence type="ECO:0000256" key="7">
    <source>
        <dbReference type="ARBA" id="ARBA00023303"/>
    </source>
</evidence>
<evidence type="ECO:0000259" key="8">
    <source>
        <dbReference type="Pfam" id="PF07885"/>
    </source>
</evidence>
<evidence type="ECO:0000256" key="5">
    <source>
        <dbReference type="ARBA" id="ARBA00023065"/>
    </source>
</evidence>
<dbReference type="Gene3D" id="1.10.287.70">
    <property type="match status" value="1"/>
</dbReference>
<dbReference type="SUPFAM" id="SSF81324">
    <property type="entry name" value="Voltage-gated potassium channels"/>
    <property type="match status" value="1"/>
</dbReference>
<dbReference type="Proteomes" id="UP001152795">
    <property type="component" value="Unassembled WGS sequence"/>
</dbReference>
<dbReference type="GO" id="GO:0015276">
    <property type="term" value="F:ligand-gated monoatomic ion channel activity"/>
    <property type="evidence" value="ECO:0007669"/>
    <property type="project" value="InterPro"/>
</dbReference>
<comment type="subcellular location">
    <subcellularLocation>
        <location evidence="1">Membrane</location>
        <topology evidence="1">Multi-pass membrane protein</topology>
    </subcellularLocation>
</comment>
<keyword evidence="5" id="KW-0406">Ion transport</keyword>
<feature type="non-terminal residue" evidence="9">
    <location>
        <position position="1"/>
    </location>
</feature>
<evidence type="ECO:0000256" key="1">
    <source>
        <dbReference type="ARBA" id="ARBA00004141"/>
    </source>
</evidence>
<feature type="domain" description="Potassium channel" evidence="8">
    <location>
        <begin position="95"/>
        <end position="170"/>
    </location>
</feature>
<dbReference type="GO" id="GO:0005251">
    <property type="term" value="F:delayed rectifier potassium channel activity"/>
    <property type="evidence" value="ECO:0007669"/>
    <property type="project" value="TreeGrafter"/>
</dbReference>
<dbReference type="EMBL" id="CACRXK020002724">
    <property type="protein sequence ID" value="CAB3995751.1"/>
    <property type="molecule type" value="Genomic_DNA"/>
</dbReference>
<dbReference type="PRINTS" id="PR00169">
    <property type="entry name" value="KCHANNEL"/>
</dbReference>
<reference evidence="9" key="1">
    <citation type="submission" date="2020-04" db="EMBL/GenBank/DDBJ databases">
        <authorList>
            <person name="Alioto T."/>
            <person name="Alioto T."/>
            <person name="Gomez Garrido J."/>
        </authorList>
    </citation>
    <scope>NUCLEOTIDE SEQUENCE</scope>
    <source>
        <strain evidence="9">A484AB</strain>
    </source>
</reference>
<dbReference type="GO" id="GO:0008076">
    <property type="term" value="C:voltage-gated potassium channel complex"/>
    <property type="evidence" value="ECO:0007669"/>
    <property type="project" value="InterPro"/>
</dbReference>
<keyword evidence="3" id="KW-0812">Transmembrane</keyword>
<keyword evidence="2" id="KW-0813">Transport</keyword>
<accession>A0A7D9DXQ8</accession>
<evidence type="ECO:0000313" key="9">
    <source>
        <dbReference type="EMBL" id="CAB3995751.1"/>
    </source>
</evidence>
<evidence type="ECO:0000313" key="10">
    <source>
        <dbReference type="Proteomes" id="UP001152795"/>
    </source>
</evidence>
<dbReference type="InterPro" id="IPR028325">
    <property type="entry name" value="VG_K_chnl"/>
</dbReference>
<organism evidence="9 10">
    <name type="scientific">Paramuricea clavata</name>
    <name type="common">Red gorgonian</name>
    <name type="synonym">Violescent sea-whip</name>
    <dbReference type="NCBI Taxonomy" id="317549"/>
    <lineage>
        <taxon>Eukaryota</taxon>
        <taxon>Metazoa</taxon>
        <taxon>Cnidaria</taxon>
        <taxon>Anthozoa</taxon>
        <taxon>Octocorallia</taxon>
        <taxon>Malacalcyonacea</taxon>
        <taxon>Plexauridae</taxon>
        <taxon>Paramuricea</taxon>
    </lineage>
</organism>
<dbReference type="PANTHER" id="PTHR11537">
    <property type="entry name" value="VOLTAGE-GATED POTASSIUM CHANNEL"/>
    <property type="match status" value="1"/>
</dbReference>
<dbReference type="AlphaFoldDB" id="A0A7D9DXQ8"/>
<protein>
    <submittedName>
        <fullName evidence="9">Potassium voltage-gated channel subfamily F member 1</fullName>
    </submittedName>
</protein>
<keyword evidence="7" id="KW-0407">Ion channel</keyword>
<evidence type="ECO:0000256" key="2">
    <source>
        <dbReference type="ARBA" id="ARBA00022448"/>
    </source>
</evidence>
<comment type="caution">
    <text evidence="9">The sequence shown here is derived from an EMBL/GenBank/DDBJ whole genome shotgun (WGS) entry which is preliminary data.</text>
</comment>
<dbReference type="InterPro" id="IPR013099">
    <property type="entry name" value="K_chnl_dom"/>
</dbReference>
<dbReference type="Pfam" id="PF07885">
    <property type="entry name" value="Ion_trans_2"/>
    <property type="match status" value="1"/>
</dbReference>
<keyword evidence="6" id="KW-0472">Membrane</keyword>
<keyword evidence="4" id="KW-1133">Transmembrane helix</keyword>
<evidence type="ECO:0000256" key="6">
    <source>
        <dbReference type="ARBA" id="ARBA00023136"/>
    </source>
</evidence>
<dbReference type="OrthoDB" id="415460at2759"/>
<name>A0A7D9DXQ8_PARCT</name>
<sequence>MKDSKFKGIIPGQVSRQSITTGKIPSYIDIVLPYSSSGEETKVKDMNFVTFVENPSVVYITKKESASAIPRKLIGAIWNAWPVLIMALLLSVVSGVLLWFLEFWNNPEEFPRSFFKGAWEGFWWAFVSMTTVGYGDRAPRSILGRTFATFWIIIGICICSIFTATLTTSLTTITLKEQKTLARAKGSKVLGPVQSILHREVLGPFFIERSCPFFIERSYYNSIKELWEALDNDAVEGILLDSISQTIEVDERSYGILVRDENLARCLKEEHLEQVDENAYDINEIITDEIESEIRTYILKCQSYLYGYTELFYSNWQATHSNRLSISSFKKLNCQTIQIFKLFNRENYKLSCCYKFTIRGRGRGGNLPRATSILTMECKDFPFISQLEIHTLLDTRGIWESS</sequence>
<gene>
    <name evidence="9" type="ORF">PACLA_8A016888</name>
</gene>